<dbReference type="Proteomes" id="UP000624279">
    <property type="component" value="Unassembled WGS sequence"/>
</dbReference>
<dbReference type="RefSeq" id="WP_186943782.1">
    <property type="nucleotide sequence ID" value="NZ_JACOGA010000024.1"/>
</dbReference>
<protein>
    <submittedName>
        <fullName evidence="2">Uncharacterized protein</fullName>
    </submittedName>
</protein>
<name>A0ABR6YH34_9BURK</name>
<evidence type="ECO:0000313" key="3">
    <source>
        <dbReference type="Proteomes" id="UP000624279"/>
    </source>
</evidence>
<organism evidence="2 3">
    <name type="scientific">Undibacterium flavidum</name>
    <dbReference type="NCBI Taxonomy" id="2762297"/>
    <lineage>
        <taxon>Bacteria</taxon>
        <taxon>Pseudomonadati</taxon>
        <taxon>Pseudomonadota</taxon>
        <taxon>Betaproteobacteria</taxon>
        <taxon>Burkholderiales</taxon>
        <taxon>Oxalobacteraceae</taxon>
        <taxon>Undibacterium</taxon>
    </lineage>
</organism>
<keyword evidence="1" id="KW-0732">Signal</keyword>
<evidence type="ECO:0000313" key="2">
    <source>
        <dbReference type="EMBL" id="MBC3875822.1"/>
    </source>
</evidence>
<feature type="signal peptide" evidence="1">
    <location>
        <begin position="1"/>
        <end position="26"/>
    </location>
</feature>
<dbReference type="EMBL" id="JACOGA010000024">
    <property type="protein sequence ID" value="MBC3875822.1"/>
    <property type="molecule type" value="Genomic_DNA"/>
</dbReference>
<reference evidence="2 3" key="1">
    <citation type="submission" date="2020-08" db="EMBL/GenBank/DDBJ databases">
        <title>Novel species isolated from subtropical streams in China.</title>
        <authorList>
            <person name="Lu H."/>
        </authorList>
    </citation>
    <scope>NUCLEOTIDE SEQUENCE [LARGE SCALE GENOMIC DNA]</scope>
    <source>
        <strain evidence="2 3">LX15W</strain>
    </source>
</reference>
<feature type="chain" id="PRO_5047484394" evidence="1">
    <location>
        <begin position="27"/>
        <end position="148"/>
    </location>
</feature>
<keyword evidence="3" id="KW-1185">Reference proteome</keyword>
<sequence>MSTLLQATVFSVFSCAATCAVTCAFAAETPAAQNPETDNVVTITSPKYRVAPDEFMYLGGTYALDNGAVLKFSRLGLSRFMVSLTGMPDTEVHALSENRFVAKDKSINMVFAPHGSGYDTRITVQYRPANAVAQQGEAEPKYIVAANY</sequence>
<evidence type="ECO:0000256" key="1">
    <source>
        <dbReference type="SAM" id="SignalP"/>
    </source>
</evidence>
<gene>
    <name evidence="2" type="ORF">H8K55_19695</name>
</gene>
<accession>A0ABR6YH34</accession>
<comment type="caution">
    <text evidence="2">The sequence shown here is derived from an EMBL/GenBank/DDBJ whole genome shotgun (WGS) entry which is preliminary data.</text>
</comment>
<proteinExistence type="predicted"/>